<feature type="domain" description="Ribbon-helix-helix protein CopG" evidence="1">
    <location>
        <begin position="9"/>
        <end position="40"/>
    </location>
</feature>
<dbReference type="Pfam" id="PF01402">
    <property type="entry name" value="RHH_1"/>
    <property type="match status" value="1"/>
</dbReference>
<protein>
    <submittedName>
        <fullName evidence="2">Ribbon-helix-helix CopG family protein</fullName>
    </submittedName>
</protein>
<evidence type="ECO:0000313" key="2">
    <source>
        <dbReference type="EMBL" id="PFG20674.1"/>
    </source>
</evidence>
<gene>
    <name evidence="2" type="ORF">ATL40_2283</name>
</gene>
<dbReference type="EMBL" id="PDJD01000001">
    <property type="protein sequence ID" value="PFG20674.1"/>
    <property type="molecule type" value="Genomic_DNA"/>
</dbReference>
<dbReference type="AlphaFoldDB" id="A0A2A9D1X6"/>
<proteinExistence type="predicted"/>
<reference evidence="2 3" key="1">
    <citation type="submission" date="2017-10" db="EMBL/GenBank/DDBJ databases">
        <title>Sequencing the genomes of 1000 actinobacteria strains.</title>
        <authorList>
            <person name="Klenk H.-P."/>
        </authorList>
    </citation>
    <scope>NUCLEOTIDE SEQUENCE [LARGE SCALE GENOMIC DNA]</scope>
    <source>
        <strain evidence="2 3">DSM 21801</strain>
    </source>
</reference>
<evidence type="ECO:0000259" key="1">
    <source>
        <dbReference type="Pfam" id="PF01402"/>
    </source>
</evidence>
<dbReference type="Proteomes" id="UP000224915">
    <property type="component" value="Unassembled WGS sequence"/>
</dbReference>
<dbReference type="CDD" id="cd22231">
    <property type="entry name" value="RHH_NikR_HicB-like"/>
    <property type="match status" value="1"/>
</dbReference>
<evidence type="ECO:0000313" key="3">
    <source>
        <dbReference type="Proteomes" id="UP000224915"/>
    </source>
</evidence>
<organism evidence="2 3">
    <name type="scientific">Serinibacter salmoneus</name>
    <dbReference type="NCBI Taxonomy" id="556530"/>
    <lineage>
        <taxon>Bacteria</taxon>
        <taxon>Bacillati</taxon>
        <taxon>Actinomycetota</taxon>
        <taxon>Actinomycetes</taxon>
        <taxon>Micrococcales</taxon>
        <taxon>Beutenbergiaceae</taxon>
        <taxon>Serinibacter</taxon>
    </lineage>
</organism>
<comment type="caution">
    <text evidence="2">The sequence shown here is derived from an EMBL/GenBank/DDBJ whole genome shotgun (WGS) entry which is preliminary data.</text>
</comment>
<dbReference type="InterPro" id="IPR002145">
    <property type="entry name" value="CopG"/>
</dbReference>
<dbReference type="InterPro" id="IPR013321">
    <property type="entry name" value="Arc_rbn_hlx_hlx"/>
</dbReference>
<dbReference type="GO" id="GO:0006355">
    <property type="term" value="P:regulation of DNA-templated transcription"/>
    <property type="evidence" value="ECO:0007669"/>
    <property type="project" value="InterPro"/>
</dbReference>
<dbReference type="Gene3D" id="1.10.1220.10">
    <property type="entry name" value="Met repressor-like"/>
    <property type="match status" value="1"/>
</dbReference>
<accession>A0A2A9D1X6</accession>
<sequence length="90" mass="10012">MTRYDPGMKVAISLPDEALRRIDDAAAALGQNRSEFFRTAGLKYAVEVEAGALTHRIDQHLARLDGDTRDSWVTARSRAHLAETAEGEDW</sequence>
<name>A0A2A9D1X6_9MICO</name>
<keyword evidence="3" id="KW-1185">Reference proteome</keyword>